<evidence type="ECO:0000313" key="2">
    <source>
        <dbReference type="EMBL" id="KAH9837538.1"/>
    </source>
</evidence>
<dbReference type="PANTHER" id="PTHR28174:SF1">
    <property type="entry name" value="LARGE RIBOSOMAL SUBUNIT PROTEIN BL31M"/>
    <property type="match status" value="1"/>
</dbReference>
<dbReference type="GeneID" id="72000006"/>
<sequence>MSAVLSLARPSSSSLTTAVSTSQSRALQQSRSVSSSPYGRTHVWKHRQRVLPNPFAPHFPQTVFHVDGSTFTHYTTSPRSLFKLTKDTTNTPLWNATRFLGEAEEEDAVTGRLGRFNRRFEGLGGSGSAWLEQADTEEGVEALKKMQIEAQAVMGTHKQEKEDVKKGKGGKRGKR</sequence>
<dbReference type="InterPro" id="IPR034600">
    <property type="entry name" value="Ribosomal_bL31m"/>
</dbReference>
<evidence type="ECO:0000256" key="1">
    <source>
        <dbReference type="SAM" id="MobiDB-lite"/>
    </source>
</evidence>
<name>A0ABQ8KHT8_9APHY</name>
<dbReference type="RefSeq" id="XP_047779576.1">
    <property type="nucleotide sequence ID" value="XM_047919274.1"/>
</dbReference>
<dbReference type="Gene3D" id="6.20.130.10">
    <property type="match status" value="1"/>
</dbReference>
<feature type="compositionally biased region" description="Basic and acidic residues" evidence="1">
    <location>
        <begin position="157"/>
        <end position="166"/>
    </location>
</feature>
<dbReference type="PANTHER" id="PTHR28174">
    <property type="entry name" value="54S RIBOSOMAL PROTEIN L36, MITOCHONDRIAL"/>
    <property type="match status" value="1"/>
</dbReference>
<reference evidence="2 3" key="1">
    <citation type="journal article" date="2021" name="Environ. Microbiol.">
        <title>Gene family expansions and transcriptome signatures uncover fungal adaptations to wood decay.</title>
        <authorList>
            <person name="Hage H."/>
            <person name="Miyauchi S."/>
            <person name="Viragh M."/>
            <person name="Drula E."/>
            <person name="Min B."/>
            <person name="Chaduli D."/>
            <person name="Navarro D."/>
            <person name="Favel A."/>
            <person name="Norest M."/>
            <person name="Lesage-Meessen L."/>
            <person name="Balint B."/>
            <person name="Merenyi Z."/>
            <person name="de Eugenio L."/>
            <person name="Morin E."/>
            <person name="Martinez A.T."/>
            <person name="Baldrian P."/>
            <person name="Stursova M."/>
            <person name="Martinez M.J."/>
            <person name="Novotny C."/>
            <person name="Magnuson J.K."/>
            <person name="Spatafora J.W."/>
            <person name="Maurice S."/>
            <person name="Pangilinan J."/>
            <person name="Andreopoulos W."/>
            <person name="LaButti K."/>
            <person name="Hundley H."/>
            <person name="Na H."/>
            <person name="Kuo A."/>
            <person name="Barry K."/>
            <person name="Lipzen A."/>
            <person name="Henrissat B."/>
            <person name="Riley R."/>
            <person name="Ahrendt S."/>
            <person name="Nagy L.G."/>
            <person name="Grigoriev I.V."/>
            <person name="Martin F."/>
            <person name="Rosso M.N."/>
        </authorList>
    </citation>
    <scope>NUCLEOTIDE SEQUENCE [LARGE SCALE GENOMIC DNA]</scope>
    <source>
        <strain evidence="2 3">CIRM-BRFM 1785</strain>
    </source>
</reference>
<dbReference type="Proteomes" id="UP000814176">
    <property type="component" value="Unassembled WGS sequence"/>
</dbReference>
<feature type="region of interest" description="Disordered" evidence="1">
    <location>
        <begin position="153"/>
        <end position="175"/>
    </location>
</feature>
<organism evidence="2 3">
    <name type="scientific">Rhodofomes roseus</name>
    <dbReference type="NCBI Taxonomy" id="34475"/>
    <lineage>
        <taxon>Eukaryota</taxon>
        <taxon>Fungi</taxon>
        <taxon>Dikarya</taxon>
        <taxon>Basidiomycota</taxon>
        <taxon>Agaricomycotina</taxon>
        <taxon>Agaricomycetes</taxon>
        <taxon>Polyporales</taxon>
        <taxon>Rhodofomes</taxon>
    </lineage>
</organism>
<comment type="caution">
    <text evidence="2">The sequence shown here is derived from an EMBL/GenBank/DDBJ whole genome shotgun (WGS) entry which is preliminary data.</text>
</comment>
<keyword evidence="3" id="KW-1185">Reference proteome</keyword>
<proteinExistence type="predicted"/>
<dbReference type="EMBL" id="JADCUA010000008">
    <property type="protein sequence ID" value="KAH9837538.1"/>
    <property type="molecule type" value="Genomic_DNA"/>
</dbReference>
<gene>
    <name evidence="2" type="ORF">C8Q71DRAFT_547514</name>
</gene>
<accession>A0ABQ8KHT8</accession>
<evidence type="ECO:0000313" key="3">
    <source>
        <dbReference type="Proteomes" id="UP000814176"/>
    </source>
</evidence>
<protein>
    <submittedName>
        <fullName evidence="2">Uncharacterized protein</fullName>
    </submittedName>
</protein>
<feature type="region of interest" description="Disordered" evidence="1">
    <location>
        <begin position="19"/>
        <end position="39"/>
    </location>
</feature>
<feature type="compositionally biased region" description="Polar residues" evidence="1">
    <location>
        <begin position="25"/>
        <end position="38"/>
    </location>
</feature>